<accession>A0AAD8NC27</accession>
<evidence type="ECO:0000313" key="2">
    <source>
        <dbReference type="Proteomes" id="UP001237642"/>
    </source>
</evidence>
<dbReference type="AlphaFoldDB" id="A0AAD8NC27"/>
<evidence type="ECO:0000313" key="1">
    <source>
        <dbReference type="EMBL" id="KAK1402931.1"/>
    </source>
</evidence>
<organism evidence="1 2">
    <name type="scientific">Heracleum sosnowskyi</name>
    <dbReference type="NCBI Taxonomy" id="360622"/>
    <lineage>
        <taxon>Eukaryota</taxon>
        <taxon>Viridiplantae</taxon>
        <taxon>Streptophyta</taxon>
        <taxon>Embryophyta</taxon>
        <taxon>Tracheophyta</taxon>
        <taxon>Spermatophyta</taxon>
        <taxon>Magnoliopsida</taxon>
        <taxon>eudicotyledons</taxon>
        <taxon>Gunneridae</taxon>
        <taxon>Pentapetalae</taxon>
        <taxon>asterids</taxon>
        <taxon>campanulids</taxon>
        <taxon>Apiales</taxon>
        <taxon>Apiaceae</taxon>
        <taxon>Apioideae</taxon>
        <taxon>apioid superclade</taxon>
        <taxon>Tordylieae</taxon>
        <taxon>Tordyliinae</taxon>
        <taxon>Heracleum</taxon>
    </lineage>
</organism>
<reference evidence="1" key="2">
    <citation type="submission" date="2023-05" db="EMBL/GenBank/DDBJ databases">
        <authorList>
            <person name="Schelkunov M.I."/>
        </authorList>
    </citation>
    <scope>NUCLEOTIDE SEQUENCE</scope>
    <source>
        <strain evidence="1">Hsosn_3</strain>
        <tissue evidence="1">Leaf</tissue>
    </source>
</reference>
<gene>
    <name evidence="1" type="ORF">POM88_002536</name>
</gene>
<dbReference type="EMBL" id="JAUIZM010000001">
    <property type="protein sequence ID" value="KAK1402931.1"/>
    <property type="molecule type" value="Genomic_DNA"/>
</dbReference>
<reference evidence="1" key="1">
    <citation type="submission" date="2023-02" db="EMBL/GenBank/DDBJ databases">
        <title>Genome of toxic invasive species Heracleum sosnowskyi carries increased number of genes despite the absence of recent whole-genome duplications.</title>
        <authorList>
            <person name="Schelkunov M."/>
            <person name="Shtratnikova V."/>
            <person name="Makarenko M."/>
            <person name="Klepikova A."/>
            <person name="Omelchenko D."/>
            <person name="Novikova G."/>
            <person name="Obukhova E."/>
            <person name="Bogdanov V."/>
            <person name="Penin A."/>
            <person name="Logacheva M."/>
        </authorList>
    </citation>
    <scope>NUCLEOTIDE SEQUENCE</scope>
    <source>
        <strain evidence="1">Hsosn_3</strain>
        <tissue evidence="1">Leaf</tissue>
    </source>
</reference>
<proteinExistence type="predicted"/>
<protein>
    <submittedName>
        <fullName evidence="1">Uncharacterized protein</fullName>
    </submittedName>
</protein>
<keyword evidence="2" id="KW-1185">Reference proteome</keyword>
<comment type="caution">
    <text evidence="1">The sequence shown here is derived from an EMBL/GenBank/DDBJ whole genome shotgun (WGS) entry which is preliminary data.</text>
</comment>
<dbReference type="Proteomes" id="UP001237642">
    <property type="component" value="Unassembled WGS sequence"/>
</dbReference>
<sequence>MKRCNFSETIWGFAALSNLHLDIDVLHTKKKSDCFSGLDNLRNLTLNFSTRIITSFFISCPELVNLKIIAPCTTRTSGIVVVAPKLREVYCVGIFEVTLSAHELENAHFTISDLYKLEPSPFYNLKYVKLPQGYEESSISTTLKKYLLGGNPRATMVTELPQPQAIDTTHGAFDMSFKLLIVSLVIRVIE</sequence>
<name>A0AAD8NC27_9APIA</name>